<dbReference type="PANTHER" id="PTHR33514:SF1">
    <property type="entry name" value="ABC TRANSPORTER PERMEASE"/>
    <property type="match status" value="1"/>
</dbReference>
<dbReference type="GO" id="GO:0005886">
    <property type="term" value="C:plasma membrane"/>
    <property type="evidence" value="ECO:0007669"/>
    <property type="project" value="UniProtKB-ARBA"/>
</dbReference>
<evidence type="ECO:0000313" key="6">
    <source>
        <dbReference type="EMBL" id="MVX59393.1"/>
    </source>
</evidence>
<dbReference type="PANTHER" id="PTHR33514">
    <property type="entry name" value="PROTEIN ABCI12, CHLOROPLASTIC"/>
    <property type="match status" value="1"/>
</dbReference>
<protein>
    <submittedName>
        <fullName evidence="6">Energy-coupling factor transporter transmembrane protein EcfT</fullName>
    </submittedName>
</protein>
<evidence type="ECO:0000256" key="1">
    <source>
        <dbReference type="ARBA" id="ARBA00004141"/>
    </source>
</evidence>
<name>A0A7X3KD88_9STRE</name>
<dbReference type="CDD" id="cd16914">
    <property type="entry name" value="EcfT"/>
    <property type="match status" value="1"/>
</dbReference>
<feature type="transmembrane region" description="Helical" evidence="5">
    <location>
        <begin position="12"/>
        <end position="35"/>
    </location>
</feature>
<feature type="transmembrane region" description="Helical" evidence="5">
    <location>
        <begin position="246"/>
        <end position="264"/>
    </location>
</feature>
<dbReference type="Pfam" id="PF02361">
    <property type="entry name" value="CbiQ"/>
    <property type="match status" value="1"/>
</dbReference>
<evidence type="ECO:0000256" key="3">
    <source>
        <dbReference type="ARBA" id="ARBA00022989"/>
    </source>
</evidence>
<keyword evidence="3 5" id="KW-1133">Transmembrane helix</keyword>
<comment type="caution">
    <text evidence="6">The sequence shown here is derived from an EMBL/GenBank/DDBJ whole genome shotgun (WGS) entry which is preliminary data.</text>
</comment>
<organism evidence="6 7">
    <name type="scientific">Streptococcus danieliae</name>
    <dbReference type="NCBI Taxonomy" id="747656"/>
    <lineage>
        <taxon>Bacteria</taxon>
        <taxon>Bacillati</taxon>
        <taxon>Bacillota</taxon>
        <taxon>Bacilli</taxon>
        <taxon>Lactobacillales</taxon>
        <taxon>Streptococcaceae</taxon>
        <taxon>Streptococcus</taxon>
    </lineage>
</organism>
<gene>
    <name evidence="6" type="ORF">E5983_07065</name>
</gene>
<dbReference type="EMBL" id="WSRS01000066">
    <property type="protein sequence ID" value="MVX59393.1"/>
    <property type="molecule type" value="Genomic_DNA"/>
</dbReference>
<feature type="transmembrane region" description="Helical" evidence="5">
    <location>
        <begin position="65"/>
        <end position="85"/>
    </location>
</feature>
<evidence type="ECO:0000313" key="7">
    <source>
        <dbReference type="Proteomes" id="UP000461595"/>
    </source>
</evidence>
<dbReference type="AlphaFoldDB" id="A0A7X3KD88"/>
<dbReference type="RefSeq" id="WP_160333171.1">
    <property type="nucleotide sequence ID" value="NZ_WSRS01000066.1"/>
</dbReference>
<dbReference type="InterPro" id="IPR003339">
    <property type="entry name" value="ABC/ECF_trnsptr_transmembrane"/>
</dbReference>
<feature type="transmembrane region" description="Helical" evidence="5">
    <location>
        <begin position="113"/>
        <end position="135"/>
    </location>
</feature>
<dbReference type="Proteomes" id="UP000461595">
    <property type="component" value="Unassembled WGS sequence"/>
</dbReference>
<dbReference type="OrthoDB" id="8635523at2"/>
<keyword evidence="2 5" id="KW-0812">Transmembrane</keyword>
<accession>A0A7X3KD88</accession>
<evidence type="ECO:0000256" key="5">
    <source>
        <dbReference type="SAM" id="Phobius"/>
    </source>
</evidence>
<keyword evidence="4 5" id="KW-0472">Membrane</keyword>
<reference evidence="6 7" key="1">
    <citation type="submission" date="2019-12" db="EMBL/GenBank/DDBJ databases">
        <title>Microbes associate with the intestines of laboratory mice.</title>
        <authorList>
            <person name="Navarre W."/>
            <person name="Wong E."/>
        </authorList>
    </citation>
    <scope>NUCLEOTIDE SEQUENCE [LARGE SCALE GENOMIC DNA]</scope>
    <source>
        <strain evidence="6 7">NM51_B2-22</strain>
    </source>
</reference>
<proteinExistence type="predicted"/>
<feature type="transmembrane region" description="Helical" evidence="5">
    <location>
        <begin position="41"/>
        <end position="58"/>
    </location>
</feature>
<comment type="subcellular location">
    <subcellularLocation>
        <location evidence="1">Membrane</location>
        <topology evidence="1">Multi-pass membrane protein</topology>
    </subcellularLocation>
</comment>
<evidence type="ECO:0000256" key="2">
    <source>
        <dbReference type="ARBA" id="ARBA00022692"/>
    </source>
</evidence>
<sequence length="276" mass="31722">MNQFIGYQAGTSWIHQLSGASKFLFFLLTSIAAMLTYDTRLLLAIALLSLLGLALSRISWASIRWVIYFASFFAAMNLLMVYLFAPEYGVDIYGTRHLLWAGIGPYSVTQEQLFYLANLFLKYVATLPLALVFLLTTHPSQFAASLNQIGIPYRIAYAVSLTLRYIPDVQEDFVIIRKSQQARGLDLSTKQPLLARIRGNALILFPLILTSLERIETISCAMELRRFGKEKRRTWYWSQPWTWQDYLLLGLALLTLILAFYLMWAQGSRFYNPWQA</sequence>
<evidence type="ECO:0000256" key="4">
    <source>
        <dbReference type="ARBA" id="ARBA00023136"/>
    </source>
</evidence>